<dbReference type="SUPFAM" id="SSF63380">
    <property type="entry name" value="Riboflavin synthase domain-like"/>
    <property type="match status" value="1"/>
</dbReference>
<dbReference type="PROSITE" id="PS00197">
    <property type="entry name" value="2FE2S_FER_1"/>
    <property type="match status" value="1"/>
</dbReference>
<dbReference type="InterPro" id="IPR036010">
    <property type="entry name" value="2Fe-2S_ferredoxin-like_sf"/>
</dbReference>
<dbReference type="SUPFAM" id="SSF52343">
    <property type="entry name" value="Ferredoxin reductase-like, C-terminal NADP-linked domain"/>
    <property type="match status" value="1"/>
</dbReference>
<proteinExistence type="predicted"/>
<feature type="domain" description="FAD-binding FR-type" evidence="11">
    <location>
        <begin position="19"/>
        <end position="169"/>
    </location>
</feature>
<evidence type="ECO:0000259" key="11">
    <source>
        <dbReference type="PROSITE" id="PS51384"/>
    </source>
</evidence>
<evidence type="ECO:0000256" key="1">
    <source>
        <dbReference type="ARBA" id="ARBA00001974"/>
    </source>
</evidence>
<evidence type="ECO:0000256" key="8">
    <source>
        <dbReference type="ARBA" id="ARBA00023014"/>
    </source>
</evidence>
<dbReference type="Gene3D" id="2.40.30.10">
    <property type="entry name" value="Translation factors"/>
    <property type="match status" value="1"/>
</dbReference>
<evidence type="ECO:0000256" key="3">
    <source>
        <dbReference type="ARBA" id="ARBA00022714"/>
    </source>
</evidence>
<dbReference type="InterPro" id="IPR006058">
    <property type="entry name" value="2Fe2S_fd_BS"/>
</dbReference>
<name>A0A521FCZ1_9RHOB</name>
<evidence type="ECO:0000313" key="13">
    <source>
        <dbReference type="Proteomes" id="UP000316030"/>
    </source>
</evidence>
<dbReference type="Proteomes" id="UP000316030">
    <property type="component" value="Unassembled WGS sequence"/>
</dbReference>
<dbReference type="PANTHER" id="PTHR47354">
    <property type="entry name" value="NADH OXIDOREDUCTASE HCR"/>
    <property type="match status" value="1"/>
</dbReference>
<keyword evidence="7" id="KW-0408">Iron</keyword>
<dbReference type="InterPro" id="IPR017927">
    <property type="entry name" value="FAD-bd_FR_type"/>
</dbReference>
<dbReference type="GO" id="GO:0051537">
    <property type="term" value="F:2 iron, 2 sulfur cluster binding"/>
    <property type="evidence" value="ECO:0007669"/>
    <property type="project" value="UniProtKB-KW"/>
</dbReference>
<reference evidence="12 13" key="1">
    <citation type="submission" date="2017-05" db="EMBL/GenBank/DDBJ databases">
        <authorList>
            <person name="Varghese N."/>
            <person name="Submissions S."/>
        </authorList>
    </citation>
    <scope>NUCLEOTIDE SEQUENCE [LARGE SCALE GENOMIC DNA]</scope>
    <source>
        <strain evidence="12 13">DSM 29506</strain>
    </source>
</reference>
<dbReference type="Gene3D" id="3.10.20.30">
    <property type="match status" value="1"/>
</dbReference>
<keyword evidence="8" id="KW-0411">Iron-sulfur</keyword>
<keyword evidence="4" id="KW-0479">Metal-binding</keyword>
<dbReference type="GO" id="GO:0046872">
    <property type="term" value="F:metal ion binding"/>
    <property type="evidence" value="ECO:0007669"/>
    <property type="project" value="UniProtKB-KW"/>
</dbReference>
<accession>A0A521FCZ1</accession>
<dbReference type="PRINTS" id="PR00410">
    <property type="entry name" value="PHEHYDRXLASE"/>
</dbReference>
<dbReference type="InterPro" id="IPR050415">
    <property type="entry name" value="MRET"/>
</dbReference>
<evidence type="ECO:0000256" key="7">
    <source>
        <dbReference type="ARBA" id="ARBA00023004"/>
    </source>
</evidence>
<dbReference type="GO" id="GO:0016491">
    <property type="term" value="F:oxidoreductase activity"/>
    <property type="evidence" value="ECO:0007669"/>
    <property type="project" value="UniProtKB-KW"/>
</dbReference>
<dbReference type="PRINTS" id="PR00371">
    <property type="entry name" value="FPNCR"/>
</dbReference>
<dbReference type="InterPro" id="IPR001433">
    <property type="entry name" value="OxRdtase_FAD/NAD-bd"/>
</dbReference>
<dbReference type="InterPro" id="IPR017938">
    <property type="entry name" value="Riboflavin_synthase-like_b-brl"/>
</dbReference>
<dbReference type="SUPFAM" id="SSF54292">
    <property type="entry name" value="2Fe-2S ferredoxin-like"/>
    <property type="match status" value="1"/>
</dbReference>
<dbReference type="GO" id="GO:0050660">
    <property type="term" value="F:flavin adenine dinucleotide binding"/>
    <property type="evidence" value="ECO:0007669"/>
    <property type="project" value="TreeGrafter"/>
</dbReference>
<keyword evidence="13" id="KW-1185">Reference proteome</keyword>
<dbReference type="CDD" id="cd00207">
    <property type="entry name" value="fer2"/>
    <property type="match status" value="1"/>
</dbReference>
<dbReference type="Pfam" id="PF00970">
    <property type="entry name" value="FAD_binding_6"/>
    <property type="match status" value="1"/>
</dbReference>
<dbReference type="PANTHER" id="PTHR47354:SF8">
    <property type="entry name" value="1,2-PHENYLACETYL-COA EPOXIDASE, SUBUNIT E"/>
    <property type="match status" value="1"/>
</dbReference>
<keyword evidence="2" id="KW-0285">Flavoprotein</keyword>
<feature type="region of interest" description="Disordered" evidence="10">
    <location>
        <begin position="70"/>
        <end position="89"/>
    </location>
</feature>
<feature type="compositionally biased region" description="Low complexity" evidence="10">
    <location>
        <begin position="74"/>
        <end position="88"/>
    </location>
</feature>
<evidence type="ECO:0000256" key="5">
    <source>
        <dbReference type="ARBA" id="ARBA00022827"/>
    </source>
</evidence>
<dbReference type="Pfam" id="PF00111">
    <property type="entry name" value="Fer2"/>
    <property type="match status" value="1"/>
</dbReference>
<evidence type="ECO:0000256" key="6">
    <source>
        <dbReference type="ARBA" id="ARBA00023002"/>
    </source>
</evidence>
<dbReference type="Gene3D" id="3.40.50.80">
    <property type="entry name" value="Nucleotide-binding domain of ferredoxin-NADP reductase (FNR) module"/>
    <property type="match status" value="1"/>
</dbReference>
<protein>
    <submittedName>
        <fullName evidence="12">Ring-1,2-phenylacetyl-CoA epoxidase subunit PaaE</fullName>
    </submittedName>
</protein>
<dbReference type="EMBL" id="FXTO01000027">
    <property type="protein sequence ID" value="SMO94052.1"/>
    <property type="molecule type" value="Genomic_DNA"/>
</dbReference>
<sequence>MIASISAGPCSNAGRDAVVPALLMTVSKTRPFSAASTDSGSATSISITSACPPSAAIFAESSDKRATRRAANVTSTSCPASSSAKCSPNPEDLADDYQFIPGQYVTLRRAGDIDGVRRCYSVSSGRDDGELRVLVKLLEGGAFSSFVHSELPPGTELDVMTPEGTFGSKIRQGGPRTYLALAPGSGTTPIISIIRSVLATEAGANFILFYGSRTLSSIIFRDELNDLKDTYPGRFSLFHTLTREGTDSPLFSGRLDAEKLRKFSGALFAPAEIEDAFLCGPAEMIQELKTALRDLGVEENRFHDELFAPADADNTATVTLAPLTAEAATGEGVQVTAILDGTARSFVMTPDQESVVSAAAAGIELPYCCKGAMCSTCRAKVIEGEAEMTLNYALEPR</sequence>
<dbReference type="InterPro" id="IPR001041">
    <property type="entry name" value="2Fe-2S_ferredoxin-type"/>
</dbReference>
<organism evidence="12 13">
    <name type="scientific">Thalassovita litoralis</name>
    <dbReference type="NCBI Taxonomy" id="1010611"/>
    <lineage>
        <taxon>Bacteria</taxon>
        <taxon>Pseudomonadati</taxon>
        <taxon>Pseudomonadota</taxon>
        <taxon>Alphaproteobacteria</taxon>
        <taxon>Rhodobacterales</taxon>
        <taxon>Roseobacteraceae</taxon>
        <taxon>Thalassovita</taxon>
    </lineage>
</organism>
<evidence type="ECO:0000256" key="9">
    <source>
        <dbReference type="ARBA" id="ARBA00034078"/>
    </source>
</evidence>
<evidence type="ECO:0000256" key="4">
    <source>
        <dbReference type="ARBA" id="ARBA00022723"/>
    </source>
</evidence>
<dbReference type="InterPro" id="IPR001709">
    <property type="entry name" value="Flavoprot_Pyr_Nucl_cyt_Rdtase"/>
</dbReference>
<dbReference type="Pfam" id="PF00175">
    <property type="entry name" value="NAD_binding_1"/>
    <property type="match status" value="1"/>
</dbReference>
<dbReference type="CDD" id="cd06214">
    <property type="entry name" value="PA_degradation_oxidoreductase_like"/>
    <property type="match status" value="1"/>
</dbReference>
<dbReference type="AlphaFoldDB" id="A0A521FCZ1"/>
<dbReference type="PROSITE" id="PS51384">
    <property type="entry name" value="FAD_FR"/>
    <property type="match status" value="1"/>
</dbReference>
<keyword evidence="6" id="KW-0560">Oxidoreductase</keyword>
<dbReference type="OrthoDB" id="9796486at2"/>
<comment type="cofactor">
    <cofactor evidence="1">
        <name>FAD</name>
        <dbReference type="ChEBI" id="CHEBI:57692"/>
    </cofactor>
</comment>
<evidence type="ECO:0000256" key="10">
    <source>
        <dbReference type="SAM" id="MobiDB-lite"/>
    </source>
</evidence>
<dbReference type="InterPro" id="IPR039261">
    <property type="entry name" value="FNR_nucleotide-bd"/>
</dbReference>
<evidence type="ECO:0000256" key="2">
    <source>
        <dbReference type="ARBA" id="ARBA00022630"/>
    </source>
</evidence>
<dbReference type="InterPro" id="IPR012675">
    <property type="entry name" value="Beta-grasp_dom_sf"/>
</dbReference>
<dbReference type="InterPro" id="IPR008333">
    <property type="entry name" value="Cbr1-like_FAD-bd_dom"/>
</dbReference>
<gene>
    <name evidence="12" type="ORF">SAMN06265173_1271</name>
</gene>
<comment type="cofactor">
    <cofactor evidence="9">
        <name>[2Fe-2S] cluster</name>
        <dbReference type="ChEBI" id="CHEBI:190135"/>
    </cofactor>
</comment>
<evidence type="ECO:0000313" key="12">
    <source>
        <dbReference type="EMBL" id="SMO94052.1"/>
    </source>
</evidence>
<keyword evidence="3" id="KW-0001">2Fe-2S</keyword>
<keyword evidence="5" id="KW-0274">FAD</keyword>